<comment type="function">
    <text evidence="6">Catalyzes the addition of molecular CO(2) and H(2)O to ribulose 1,5-bisphosphate (RuBP), generating two molecules of 3-phosphoglycerate (3-PGA). Functions in an archaeal AMP degradation pathway, together with AMP phosphorylase and R15P isomerase.</text>
</comment>
<feature type="binding site" evidence="6">
    <location>
        <position position="192"/>
    </location>
    <ligand>
        <name>Mg(2+)</name>
        <dbReference type="ChEBI" id="CHEBI:18420"/>
    </ligand>
</feature>
<dbReference type="InterPro" id="IPR000685">
    <property type="entry name" value="RuBisCO_lsu_C"/>
</dbReference>
<feature type="domain" description="Ribulose bisphosphate carboxylase large subunit C-terminal" evidence="7">
    <location>
        <begin position="144"/>
        <end position="439"/>
    </location>
</feature>
<feature type="binding site" evidence="6">
    <location>
        <begin position="390"/>
        <end position="393"/>
    </location>
    <ligand>
        <name>substrate</name>
    </ligand>
</feature>
<dbReference type="GO" id="GO:0016491">
    <property type="term" value="F:oxidoreductase activity"/>
    <property type="evidence" value="ECO:0007669"/>
    <property type="project" value="UniProtKB-KW"/>
</dbReference>
<feature type="binding site" description="via carbamate group" evidence="6">
    <location>
        <position position="190"/>
    </location>
    <ligand>
        <name>Mg(2+)</name>
        <dbReference type="ChEBI" id="CHEBI:18420"/>
    </ligand>
</feature>
<dbReference type="HAMAP" id="MF_01133">
    <property type="entry name" value="RuBisCO_L_type3"/>
    <property type="match status" value="1"/>
</dbReference>
<dbReference type="GO" id="GO:0015977">
    <property type="term" value="P:carbon fixation"/>
    <property type="evidence" value="ECO:0007669"/>
    <property type="project" value="UniProtKB-KW"/>
</dbReference>
<keyword evidence="1 6" id="KW-0479">Metal-binding</keyword>
<dbReference type="PANTHER" id="PTHR42704">
    <property type="entry name" value="RIBULOSE BISPHOSPHATE CARBOXYLASE"/>
    <property type="match status" value="1"/>
</dbReference>
<keyword evidence="3 6" id="KW-0560">Oxidoreductase</keyword>
<evidence type="ECO:0000256" key="5">
    <source>
        <dbReference type="ARBA" id="ARBA00023300"/>
    </source>
</evidence>
<dbReference type="InterPro" id="IPR017443">
    <property type="entry name" value="RuBisCO_lsu_fd_N"/>
</dbReference>
<keyword evidence="2 6" id="KW-0460">Magnesium</keyword>
<dbReference type="InterPro" id="IPR033966">
    <property type="entry name" value="RuBisCO"/>
</dbReference>
<feature type="active site" description="Proton acceptor" evidence="6">
    <location>
        <position position="282"/>
    </location>
</feature>
<keyword evidence="5 6" id="KW-0120">Carbon dioxide fixation</keyword>
<dbReference type="InterPro" id="IPR017712">
    <property type="entry name" value="RuBisCO_III"/>
</dbReference>
<dbReference type="Gene3D" id="3.20.20.110">
    <property type="entry name" value="Ribulose bisphosphate carboxylase, large subunit, C-terminal domain"/>
    <property type="match status" value="1"/>
</dbReference>
<evidence type="ECO:0000256" key="1">
    <source>
        <dbReference type="ARBA" id="ARBA00022723"/>
    </source>
</evidence>
<dbReference type="SFLD" id="SFLDG00301">
    <property type="entry name" value="RuBisCO-like_proteins"/>
    <property type="match status" value="1"/>
</dbReference>
<proteinExistence type="inferred from homology"/>
<accession>A0A7C4D9K1</accession>
<comment type="similarity">
    <text evidence="6">Belongs to the RuBisCO large chain family. Type III subfamily.</text>
</comment>
<keyword evidence="4 6" id="KW-0456">Lyase</keyword>
<dbReference type="GO" id="GO:0016984">
    <property type="term" value="F:ribulose-bisphosphate carboxylase activity"/>
    <property type="evidence" value="ECO:0007669"/>
    <property type="project" value="UniProtKB-UniRule"/>
</dbReference>
<comment type="catalytic activity">
    <reaction evidence="6">
        <text>D-ribulose 1,5-bisphosphate + O2 = 2-phosphoglycolate + (2R)-3-phosphoglycerate + 2 H(+)</text>
        <dbReference type="Rhea" id="RHEA:36631"/>
        <dbReference type="ChEBI" id="CHEBI:15378"/>
        <dbReference type="ChEBI" id="CHEBI:15379"/>
        <dbReference type="ChEBI" id="CHEBI:57870"/>
        <dbReference type="ChEBI" id="CHEBI:58033"/>
        <dbReference type="ChEBI" id="CHEBI:58272"/>
    </reaction>
</comment>
<feature type="modified residue" description="N6-carboxylysine" evidence="6">
    <location>
        <position position="190"/>
    </location>
</feature>
<feature type="binding site" evidence="6">
    <location>
        <position position="166"/>
    </location>
    <ligand>
        <name>substrate</name>
    </ligand>
</feature>
<dbReference type="EC" id="4.1.1.39" evidence="6"/>
<dbReference type="Pfam" id="PF02788">
    <property type="entry name" value="RuBisCO_large_N"/>
    <property type="match status" value="1"/>
</dbReference>
<name>A0A7C4D9K1_STAMA</name>
<comment type="catalytic activity">
    <reaction evidence="6">
        <text>2 (2R)-3-phosphoglycerate + 2 H(+) = D-ribulose 1,5-bisphosphate + CO2 + H2O</text>
        <dbReference type="Rhea" id="RHEA:23124"/>
        <dbReference type="ChEBI" id="CHEBI:15377"/>
        <dbReference type="ChEBI" id="CHEBI:15378"/>
        <dbReference type="ChEBI" id="CHEBI:16526"/>
        <dbReference type="ChEBI" id="CHEBI:57870"/>
        <dbReference type="ChEBI" id="CHEBI:58272"/>
        <dbReference type="EC" id="4.1.1.39"/>
    </reaction>
</comment>
<evidence type="ECO:0000256" key="2">
    <source>
        <dbReference type="ARBA" id="ARBA00022842"/>
    </source>
</evidence>
<dbReference type="SUPFAM" id="SSF51649">
    <property type="entry name" value="RuBisCo, C-terminal domain"/>
    <property type="match status" value="1"/>
</dbReference>
<evidence type="ECO:0000256" key="4">
    <source>
        <dbReference type="ARBA" id="ARBA00023239"/>
    </source>
</evidence>
<dbReference type="NCBIfam" id="NF003252">
    <property type="entry name" value="PRK04208.1"/>
    <property type="match status" value="1"/>
</dbReference>
<reference evidence="9" key="1">
    <citation type="journal article" date="2020" name="mSystems">
        <title>Genome- and Community-Level Interaction Insights into Carbon Utilization and Element Cycling Functions of Hydrothermarchaeota in Hydrothermal Sediment.</title>
        <authorList>
            <person name="Zhou Z."/>
            <person name="Liu Y."/>
            <person name="Xu W."/>
            <person name="Pan J."/>
            <person name="Luo Z.H."/>
            <person name="Li M."/>
        </authorList>
    </citation>
    <scope>NUCLEOTIDE SEQUENCE [LARGE SCALE GENOMIC DNA]</scope>
    <source>
        <strain evidence="10">SpSt-622</strain>
        <strain evidence="9">SpSt-642</strain>
    </source>
</reference>
<dbReference type="CDD" id="cd08213">
    <property type="entry name" value="RuBisCO_large_III"/>
    <property type="match status" value="1"/>
</dbReference>
<dbReference type="InterPro" id="IPR036376">
    <property type="entry name" value="RuBisCO_lsu_C_sf"/>
</dbReference>
<dbReference type="GO" id="GO:0006196">
    <property type="term" value="P:AMP catabolic process"/>
    <property type="evidence" value="ECO:0007669"/>
    <property type="project" value="UniProtKB-UniRule"/>
</dbReference>
<dbReference type="EMBL" id="DTBJ01000016">
    <property type="protein sequence ID" value="HGM58338.1"/>
    <property type="molecule type" value="Genomic_DNA"/>
</dbReference>
<feature type="domain" description="Ribulose bisphosphate carboxylase large subunit ferrodoxin-like N-terminal" evidence="8">
    <location>
        <begin position="12"/>
        <end position="133"/>
    </location>
</feature>
<organism evidence="9">
    <name type="scientific">Staphylothermus marinus</name>
    <dbReference type="NCBI Taxonomy" id="2280"/>
    <lineage>
        <taxon>Archaea</taxon>
        <taxon>Thermoproteota</taxon>
        <taxon>Thermoprotei</taxon>
        <taxon>Desulfurococcales</taxon>
        <taxon>Desulfurococcaceae</taxon>
        <taxon>Staphylothermus</taxon>
    </lineage>
</organism>
<dbReference type="EMBL" id="DTAN01000035">
    <property type="protein sequence ID" value="HGU64740.1"/>
    <property type="molecule type" value="Genomic_DNA"/>
</dbReference>
<comment type="cofactor">
    <cofactor evidence="6">
        <name>Mg(2+)</name>
        <dbReference type="ChEBI" id="CHEBI:18420"/>
    </cofactor>
    <text evidence="6">Binds 1 Mg(2+) ion per subunit.</text>
</comment>
<evidence type="ECO:0000256" key="6">
    <source>
        <dbReference type="HAMAP-Rule" id="MF_01133"/>
    </source>
</evidence>
<evidence type="ECO:0000313" key="9">
    <source>
        <dbReference type="EMBL" id="HGM58338.1"/>
    </source>
</evidence>
<feature type="binding site" evidence="6">
    <location>
        <position position="193"/>
    </location>
    <ligand>
        <name>Mg(2+)</name>
        <dbReference type="ChEBI" id="CHEBI:18420"/>
    </ligand>
</feature>
<feature type="site" description="Transition state stabilizer" evidence="6">
    <location>
        <position position="323"/>
    </location>
</feature>
<comment type="subunit">
    <text evidence="6">Homodimer or homodecamer. In contrast to form I RuBisCO, the form III RuBisCO is composed solely of large subunits.</text>
</comment>
<dbReference type="Gene3D" id="3.30.70.150">
    <property type="entry name" value="RuBisCO large subunit, N-terminal domain"/>
    <property type="match status" value="1"/>
</dbReference>
<gene>
    <name evidence="6 9" type="primary">rbcL</name>
    <name evidence="10" type="ORF">ENT92_00795</name>
    <name evidence="9" type="ORF">ENU14_01940</name>
</gene>
<protein>
    <recommendedName>
        <fullName evidence="6">Ribulose bisphosphate carboxylase</fullName>
        <shortName evidence="6">RuBisCO</shortName>
        <ecNumber evidence="6">4.1.1.39</ecNumber>
    </recommendedName>
</protein>
<evidence type="ECO:0000256" key="3">
    <source>
        <dbReference type="ARBA" id="ARBA00023002"/>
    </source>
</evidence>
<feature type="binding site" evidence="6">
    <location>
        <position position="283"/>
    </location>
    <ligand>
        <name>substrate</name>
    </ligand>
</feature>
<feature type="binding site" evidence="6">
    <location>
        <position position="315"/>
    </location>
    <ligand>
        <name>substrate</name>
    </ligand>
</feature>
<feature type="binding site" evidence="6">
    <location>
        <begin position="368"/>
        <end position="370"/>
    </location>
    <ligand>
        <name>substrate</name>
    </ligand>
</feature>
<dbReference type="Pfam" id="PF00016">
    <property type="entry name" value="RuBisCO_large"/>
    <property type="match status" value="1"/>
</dbReference>
<feature type="active site" description="Proton acceptor" evidence="6">
    <location>
        <position position="164"/>
    </location>
</feature>
<sequence>MVKRYEFESYYEYLSPGYEPDLSNDVIGVFRITPAPGFKIEEVASGVAAESSTGTWTTLYPWYDVNRVKSLSARVYEILDLGDGSYIVKIAYPLELFEEGNIPSFLASIAGNIFGMKRAMWIRLEDIYLPKKFLEYFKGPSKGVKGVRDIFKILERPIVGTVPKPKEGYTPEEVEKLAYEILSGGLDYIKDDENLASPSFCRFEARARVIMKVIDRVEKETGERKVWFANITADIREMEKRLKLVADYGNPYVMLDVVITGWSSLTYIRDLCEEYGLAIHAHRAMHAAFTRNKYHGISMYVLAKLLRIIGVDQLHIGTAGVGKLEGEKIDVINYARILREDYFKPEPGDLLHLEQPMYHIKPAFPVSSGGLHPGILPPVIEALGRDIVIQIGGGVIGHPDGPFAGARAVRQALEAIIENIPLEEYAKTHRELAKALEKWGFTKPI</sequence>
<dbReference type="AlphaFoldDB" id="A0A7C4D9K1"/>
<dbReference type="NCBIfam" id="TIGR03326">
    <property type="entry name" value="rubisco_III"/>
    <property type="match status" value="1"/>
</dbReference>
<comment type="caution">
    <text evidence="9">The sequence shown here is derived from an EMBL/GenBank/DDBJ whole genome shotgun (WGS) entry which is preliminary data.</text>
</comment>
<evidence type="ECO:0000259" key="8">
    <source>
        <dbReference type="Pfam" id="PF02788"/>
    </source>
</evidence>
<evidence type="ECO:0000259" key="7">
    <source>
        <dbReference type="Pfam" id="PF00016"/>
    </source>
</evidence>
<evidence type="ECO:0000313" key="10">
    <source>
        <dbReference type="EMBL" id="HGU64740.1"/>
    </source>
</evidence>
<dbReference type="PANTHER" id="PTHR42704:SF17">
    <property type="entry name" value="RIBULOSE BISPHOSPHATE CARBOXYLASE LARGE CHAIN"/>
    <property type="match status" value="1"/>
</dbReference>
<comment type="miscellaneous">
    <text evidence="6">Because the Archaea possessing a type III RuBisCO are all anaerobic, it is most likely that only the carboxylase activity of RuBisCO, and not the competitive oxygenase activity (by which RuBP reacts with O(2) to form one molecule of 3-phosphoglycerate and one molecule of 2-phosphoglycolate), is biologically relevant in these strains.</text>
</comment>
<dbReference type="InterPro" id="IPR036422">
    <property type="entry name" value="RuBisCO_lsu_N_sf"/>
</dbReference>
<dbReference type="GO" id="GO:0000287">
    <property type="term" value="F:magnesium ion binding"/>
    <property type="evidence" value="ECO:0007669"/>
    <property type="project" value="UniProtKB-UniRule"/>
</dbReference>
<dbReference type="SFLD" id="SFLDS00014">
    <property type="entry name" value="RuBisCO"/>
    <property type="match status" value="2"/>
</dbReference>
<dbReference type="SUPFAM" id="SSF54966">
    <property type="entry name" value="RuBisCO, large subunit, small (N-terminal) domain"/>
    <property type="match status" value="1"/>
</dbReference>
<dbReference type="SFLD" id="SFLDG01052">
    <property type="entry name" value="RuBisCO"/>
    <property type="match status" value="1"/>
</dbReference>